<dbReference type="Proteomes" id="UP000595253">
    <property type="component" value="Chromosome"/>
</dbReference>
<accession>A0AAD1K007</accession>
<dbReference type="AlphaFoldDB" id="A0AAD1K007"/>
<evidence type="ECO:0008006" key="3">
    <source>
        <dbReference type="Google" id="ProtNLM"/>
    </source>
</evidence>
<reference evidence="1 2" key="1">
    <citation type="submission" date="2020-12" db="EMBL/GenBank/DDBJ databases">
        <title>Complete genome sequence of lactococcus lactis subsp. cremoris strain EPSC and strain G3-2.</title>
        <authorList>
            <person name="Kita K."/>
            <person name="Ishikawa S."/>
        </authorList>
    </citation>
    <scope>NUCLEOTIDE SEQUENCE [LARGE SCALE GENOMIC DNA]</scope>
    <source>
        <strain evidence="1 2">EPSC</strain>
    </source>
</reference>
<evidence type="ECO:0000313" key="1">
    <source>
        <dbReference type="EMBL" id="BCO06855.1"/>
    </source>
</evidence>
<dbReference type="InterPro" id="IPR036388">
    <property type="entry name" value="WH-like_DNA-bd_sf"/>
</dbReference>
<organism evidence="1 2">
    <name type="scientific">Lactococcus lactis subsp. cremoris</name>
    <name type="common">Streptococcus cremoris</name>
    <dbReference type="NCBI Taxonomy" id="1359"/>
    <lineage>
        <taxon>Bacteria</taxon>
        <taxon>Bacillati</taxon>
        <taxon>Bacillota</taxon>
        <taxon>Bacilli</taxon>
        <taxon>Lactobacillales</taxon>
        <taxon>Streptococcaceae</taxon>
        <taxon>Lactococcus</taxon>
    </lineage>
</organism>
<protein>
    <recommendedName>
        <fullName evidence="3">Prophage ps1 protein 07</fullName>
    </recommendedName>
</protein>
<proteinExistence type="predicted"/>
<evidence type="ECO:0000313" key="2">
    <source>
        <dbReference type="Proteomes" id="UP000595253"/>
    </source>
</evidence>
<name>A0AAD1K007_LACLC</name>
<dbReference type="RefSeq" id="WP_061778238.1">
    <property type="nucleotide sequence ID" value="NZ_AP018499.1"/>
</dbReference>
<sequence length="111" mass="12749">MKLSELQKIDQNIIKFLAEHRGIDRAVKGRNLAQNLNIDFRTLQGRIEYLHKQGCAIGSIDNGYFIPTNEDERRAGIIKKQRTGIAINNAVNGYTLAELDWIDQLFEEVDY</sequence>
<gene>
    <name evidence="1" type="primary">ps107_2</name>
    <name evidence="1" type="ORF">LLC_20950</name>
</gene>
<dbReference type="Gene3D" id="1.10.10.10">
    <property type="entry name" value="Winged helix-like DNA-binding domain superfamily/Winged helix DNA-binding domain"/>
    <property type="match status" value="1"/>
</dbReference>
<dbReference type="EMBL" id="AP024222">
    <property type="protein sequence ID" value="BCO06855.1"/>
    <property type="molecule type" value="Genomic_DNA"/>
</dbReference>